<evidence type="ECO:0000256" key="5">
    <source>
        <dbReference type="ARBA" id="ARBA00022989"/>
    </source>
</evidence>
<dbReference type="Pfam" id="PF01757">
    <property type="entry name" value="Acyl_transf_3"/>
    <property type="match status" value="1"/>
</dbReference>
<sequence>MANQRIVALDYIRGISMLGVLGIHTGAYSLTYPAVNPHLFALYEIVTRFSVPIFFFVSAFGLFISQPLSRDFHYPTFLNRRFKTVLLPYLAWSILYMLHYTWISGDTNLWHRPLIYEYFLFGLASYQLYFLVILIWFYALMPLWRQLVRFILKAPTVNLLGLLLVQIAFNYYSSYILKATYDNYYLNLAIQHRMSYLVFHYLFIFILGAVCAERYSQFLNFLKEKNGRITICFFLTLIGMLIHYYYLVYHNQYTLEATANTVHQLSPLGVLYTVACCLFWFKIFSGPLPVYLTAPFKLLGKYSYPIYLIHPLVMYYLIIELNQMAKSLTPLTTICFYFATLVVSIGLAFMINQIGQRIPLLGLLLSGSYANKNRLQGKS</sequence>
<evidence type="ECO:0000313" key="10">
    <source>
        <dbReference type="Proteomes" id="UP000216052"/>
    </source>
</evidence>
<evidence type="ECO:0000256" key="7">
    <source>
        <dbReference type="SAM" id="Phobius"/>
    </source>
</evidence>
<evidence type="ECO:0000259" key="8">
    <source>
        <dbReference type="Pfam" id="PF01757"/>
    </source>
</evidence>
<feature type="transmembrane region" description="Helical" evidence="7">
    <location>
        <begin position="302"/>
        <end position="319"/>
    </location>
</feature>
<evidence type="ECO:0000313" key="9">
    <source>
        <dbReference type="EMBL" id="XFO73092.1"/>
    </source>
</evidence>
<accession>A0ABZ3J5B1</accession>
<protein>
    <recommendedName>
        <fullName evidence="8">Acyltransferase 3 domain-containing protein</fullName>
    </recommendedName>
</protein>
<feature type="transmembrane region" description="Helical" evidence="7">
    <location>
        <begin position="193"/>
        <end position="215"/>
    </location>
</feature>
<feature type="domain" description="Acyltransferase 3" evidence="8">
    <location>
        <begin position="7"/>
        <end position="348"/>
    </location>
</feature>
<evidence type="ECO:0000256" key="3">
    <source>
        <dbReference type="ARBA" id="ARBA00022475"/>
    </source>
</evidence>
<dbReference type="PANTHER" id="PTHR40074">
    <property type="entry name" value="O-ACETYLTRANSFERASE WECH"/>
    <property type="match status" value="1"/>
</dbReference>
<feature type="transmembrane region" description="Helical" evidence="7">
    <location>
        <begin position="12"/>
        <end position="35"/>
    </location>
</feature>
<dbReference type="RefSeq" id="WP_093793714.1">
    <property type="nucleotide sequence ID" value="NZ_CP155571.1"/>
</dbReference>
<feature type="transmembrane region" description="Helical" evidence="7">
    <location>
        <begin position="115"/>
        <end position="138"/>
    </location>
</feature>
<feature type="transmembrane region" description="Helical" evidence="7">
    <location>
        <begin position="227"/>
        <end position="249"/>
    </location>
</feature>
<evidence type="ECO:0000256" key="1">
    <source>
        <dbReference type="ARBA" id="ARBA00004651"/>
    </source>
</evidence>
<dbReference type="PANTHER" id="PTHR40074:SF2">
    <property type="entry name" value="O-ACETYLTRANSFERASE WECH"/>
    <property type="match status" value="1"/>
</dbReference>
<gene>
    <name evidence="9" type="ORF">SPACI_031660</name>
</gene>
<feature type="transmembrane region" description="Helical" evidence="7">
    <location>
        <begin position="41"/>
        <end position="64"/>
    </location>
</feature>
<evidence type="ECO:0000256" key="6">
    <source>
        <dbReference type="ARBA" id="ARBA00023136"/>
    </source>
</evidence>
<feature type="transmembrane region" description="Helical" evidence="7">
    <location>
        <begin position="85"/>
        <end position="103"/>
    </location>
</feature>
<keyword evidence="10" id="KW-1185">Reference proteome</keyword>
<keyword evidence="3" id="KW-1003">Cell membrane</keyword>
<feature type="transmembrane region" description="Helical" evidence="7">
    <location>
        <begin position="331"/>
        <end position="351"/>
    </location>
</feature>
<keyword evidence="4 7" id="KW-0812">Transmembrane</keyword>
<keyword evidence="6 7" id="KW-0472">Membrane</keyword>
<proteinExistence type="inferred from homology"/>
<keyword evidence="5 7" id="KW-1133">Transmembrane helix</keyword>
<comment type="similarity">
    <text evidence="2">Belongs to the acyltransferase 3 family.</text>
</comment>
<evidence type="ECO:0000256" key="2">
    <source>
        <dbReference type="ARBA" id="ARBA00007400"/>
    </source>
</evidence>
<evidence type="ECO:0000256" key="4">
    <source>
        <dbReference type="ARBA" id="ARBA00022692"/>
    </source>
</evidence>
<organism evidence="9 10">
    <name type="scientific">Sporomusa acidovorans (strain ATCC 49682 / DSM 3132 / Mol)</name>
    <dbReference type="NCBI Taxonomy" id="1123286"/>
    <lineage>
        <taxon>Bacteria</taxon>
        <taxon>Bacillati</taxon>
        <taxon>Bacillota</taxon>
        <taxon>Negativicutes</taxon>
        <taxon>Selenomonadales</taxon>
        <taxon>Sporomusaceae</taxon>
        <taxon>Sporomusa</taxon>
    </lineage>
</organism>
<reference evidence="9" key="1">
    <citation type="submission" date="2024-05" db="EMBL/GenBank/DDBJ databases">
        <title>Isolation and characterization of Sporomusa carbonis sp. nov., a carboxydotrophic hydrogenogen in the genus of Sporomusa isolated from a charcoal burning pile.</title>
        <authorList>
            <person name="Boeer T."/>
            <person name="Rosenbaum F."/>
            <person name="Eysell L."/>
            <person name="Mueller V."/>
            <person name="Daniel R."/>
            <person name="Poehlein A."/>
        </authorList>
    </citation>
    <scope>NUCLEOTIDE SEQUENCE [LARGE SCALE GENOMIC DNA]</scope>
    <source>
        <strain evidence="9">DSM 3132</strain>
    </source>
</reference>
<name>A0ABZ3J5B1_SPOA4</name>
<dbReference type="Proteomes" id="UP000216052">
    <property type="component" value="Chromosome"/>
</dbReference>
<feature type="transmembrane region" description="Helical" evidence="7">
    <location>
        <begin position="269"/>
        <end position="290"/>
    </location>
</feature>
<dbReference type="InterPro" id="IPR002656">
    <property type="entry name" value="Acyl_transf_3_dom"/>
</dbReference>
<dbReference type="EMBL" id="CP155571">
    <property type="protein sequence ID" value="XFO73092.1"/>
    <property type="molecule type" value="Genomic_DNA"/>
</dbReference>
<feature type="transmembrane region" description="Helical" evidence="7">
    <location>
        <begin position="150"/>
        <end position="173"/>
    </location>
</feature>
<comment type="subcellular location">
    <subcellularLocation>
        <location evidence="1">Cell membrane</location>
        <topology evidence="1">Multi-pass membrane protein</topology>
    </subcellularLocation>
</comment>